<dbReference type="OrthoDB" id="15272at2"/>
<dbReference type="EMBL" id="OBEN01000013">
    <property type="protein sequence ID" value="SNZ16610.1"/>
    <property type="molecule type" value="Genomic_DNA"/>
</dbReference>
<feature type="transmembrane region" description="Helical" evidence="1">
    <location>
        <begin position="112"/>
        <end position="130"/>
    </location>
</feature>
<protein>
    <submittedName>
        <fullName evidence="2">Nickel transport protein</fullName>
    </submittedName>
</protein>
<name>A0A285P4G1_9AQUI</name>
<keyword evidence="3" id="KW-1185">Reference proteome</keyword>
<dbReference type="Proteomes" id="UP000218627">
    <property type="component" value="Unassembled WGS sequence"/>
</dbReference>
<reference evidence="3" key="1">
    <citation type="submission" date="2017-09" db="EMBL/GenBank/DDBJ databases">
        <authorList>
            <person name="Varghese N."/>
            <person name="Submissions S."/>
        </authorList>
    </citation>
    <scope>NUCLEOTIDE SEQUENCE [LARGE SCALE GENOMIC DNA]</scope>
    <source>
        <strain evidence="3">DSM 2913</strain>
    </source>
</reference>
<dbReference type="RefSeq" id="WP_096603338.1">
    <property type="nucleotide sequence ID" value="NZ_OBEN01000013.1"/>
</dbReference>
<keyword evidence="1" id="KW-1133">Transmembrane helix</keyword>
<evidence type="ECO:0000256" key="1">
    <source>
        <dbReference type="SAM" id="Phobius"/>
    </source>
</evidence>
<accession>A0A285P4G1</accession>
<sequence>MWFLTLLISFCFAHDLQHSLSKEGECVVLSFYFPDGTKFSYEKYEVYREGEKLPFQVGRTDALGRVVFCPDRKGNWTVKTASEDGHGALVEVKVEDTRIQAMGSLFERYQKVFVGGGIILGLFGILELYIRRVSWLRKFF</sequence>
<proteinExistence type="predicted"/>
<keyword evidence="1" id="KW-0812">Transmembrane</keyword>
<organism evidence="2 3">
    <name type="scientific">Hydrogenobacter hydrogenophilus</name>
    <dbReference type="NCBI Taxonomy" id="35835"/>
    <lineage>
        <taxon>Bacteria</taxon>
        <taxon>Pseudomonadati</taxon>
        <taxon>Aquificota</taxon>
        <taxon>Aquificia</taxon>
        <taxon>Aquificales</taxon>
        <taxon>Aquificaceae</taxon>
        <taxon>Hydrogenobacter</taxon>
    </lineage>
</organism>
<evidence type="ECO:0000313" key="2">
    <source>
        <dbReference type="EMBL" id="SNZ16610.1"/>
    </source>
</evidence>
<gene>
    <name evidence="2" type="ORF">SAMN06265353_1654</name>
</gene>
<keyword evidence="1" id="KW-0472">Membrane</keyword>
<evidence type="ECO:0000313" key="3">
    <source>
        <dbReference type="Proteomes" id="UP000218627"/>
    </source>
</evidence>
<dbReference type="AlphaFoldDB" id="A0A285P4G1"/>